<accession>A0ABQ7TGK8</accession>
<evidence type="ECO:0000259" key="8">
    <source>
        <dbReference type="PROSITE" id="PS50003"/>
    </source>
</evidence>
<evidence type="ECO:0000259" key="7">
    <source>
        <dbReference type="PROSITE" id="PS50002"/>
    </source>
</evidence>
<dbReference type="Gene3D" id="2.30.30.40">
    <property type="entry name" value="SH3 Domains"/>
    <property type="match status" value="2"/>
</dbReference>
<dbReference type="Gene3D" id="3.30.60.20">
    <property type="match status" value="1"/>
</dbReference>
<dbReference type="PRINTS" id="PR00452">
    <property type="entry name" value="SH3DOMAIN"/>
</dbReference>
<dbReference type="PROSITE" id="PS50081">
    <property type="entry name" value="ZF_DAG_PE_2"/>
    <property type="match status" value="1"/>
</dbReference>
<dbReference type="PROSITE" id="PS50003">
    <property type="entry name" value="PH_DOMAIN"/>
    <property type="match status" value="1"/>
</dbReference>
<dbReference type="Proteomes" id="UP000826234">
    <property type="component" value="Unassembled WGS sequence"/>
</dbReference>
<evidence type="ECO:0000259" key="6">
    <source>
        <dbReference type="PROSITE" id="PS50001"/>
    </source>
</evidence>
<organism evidence="10 11">
    <name type="scientific">Phrynosoma platyrhinos</name>
    <name type="common">Desert horned lizard</name>
    <dbReference type="NCBI Taxonomy" id="52577"/>
    <lineage>
        <taxon>Eukaryota</taxon>
        <taxon>Metazoa</taxon>
        <taxon>Chordata</taxon>
        <taxon>Craniata</taxon>
        <taxon>Vertebrata</taxon>
        <taxon>Euteleostomi</taxon>
        <taxon>Lepidosauria</taxon>
        <taxon>Squamata</taxon>
        <taxon>Bifurcata</taxon>
        <taxon>Unidentata</taxon>
        <taxon>Episquamata</taxon>
        <taxon>Toxicofera</taxon>
        <taxon>Iguania</taxon>
        <taxon>Phrynosomatidae</taxon>
        <taxon>Phrynosomatinae</taxon>
        <taxon>Phrynosoma</taxon>
    </lineage>
</organism>
<feature type="domain" description="PH" evidence="8">
    <location>
        <begin position="1"/>
        <end position="97"/>
    </location>
</feature>
<dbReference type="PANTHER" id="PTHR45818">
    <property type="entry name" value="PROTEIN VAV"/>
    <property type="match status" value="1"/>
</dbReference>
<keyword evidence="3 4" id="KW-0727">SH2 domain</keyword>
<keyword evidence="2" id="KW-0597">Phosphoprotein</keyword>
<dbReference type="Gene3D" id="2.30.29.30">
    <property type="entry name" value="Pleckstrin-homology domain (PH domain)/Phosphotyrosine-binding domain (PTB)"/>
    <property type="match status" value="1"/>
</dbReference>
<dbReference type="InterPro" id="IPR001849">
    <property type="entry name" value="PH_domain"/>
</dbReference>
<dbReference type="SUPFAM" id="SSF50729">
    <property type="entry name" value="PH domain-like"/>
    <property type="match status" value="1"/>
</dbReference>
<reference evidence="10 11" key="1">
    <citation type="journal article" date="2022" name="Gigascience">
        <title>A chromosome-level genome assembly and annotation of the desert horned lizard, Phrynosoma platyrhinos, provides insight into chromosomal rearrangements among reptiles.</title>
        <authorList>
            <person name="Koochekian N."/>
            <person name="Ascanio A."/>
            <person name="Farleigh K."/>
            <person name="Card D.C."/>
            <person name="Schield D.R."/>
            <person name="Castoe T.A."/>
            <person name="Jezkova T."/>
        </authorList>
    </citation>
    <scope>NUCLEOTIDE SEQUENCE [LARGE SCALE GENOMIC DNA]</scope>
    <source>
        <strain evidence="10">NK-2021</strain>
    </source>
</reference>
<dbReference type="EMBL" id="JAIPUX010000439">
    <property type="protein sequence ID" value="KAH0628764.1"/>
    <property type="molecule type" value="Genomic_DNA"/>
</dbReference>
<feature type="domain" description="Phorbol-ester/DAG-type" evidence="9">
    <location>
        <begin position="108"/>
        <end position="157"/>
    </location>
</feature>
<evidence type="ECO:0000256" key="2">
    <source>
        <dbReference type="ARBA" id="ARBA00022553"/>
    </source>
</evidence>
<comment type="caution">
    <text evidence="10">The sequence shown here is derived from an EMBL/GenBank/DDBJ whole genome shotgun (WGS) entry which is preliminary data.</text>
</comment>
<dbReference type="SUPFAM" id="SSF50044">
    <property type="entry name" value="SH3-domain"/>
    <property type="match status" value="1"/>
</dbReference>
<dbReference type="SMART" id="SM00252">
    <property type="entry name" value="SH2"/>
    <property type="match status" value="1"/>
</dbReference>
<dbReference type="Pfam" id="PF00169">
    <property type="entry name" value="PH"/>
    <property type="match status" value="1"/>
</dbReference>
<evidence type="ECO:0000256" key="5">
    <source>
        <dbReference type="PROSITE-ProRule" id="PRU00192"/>
    </source>
</evidence>
<gene>
    <name evidence="10" type="ORF">JD844_010262</name>
</gene>
<dbReference type="Pfam" id="PF00018">
    <property type="entry name" value="SH3_1"/>
    <property type="match status" value="1"/>
</dbReference>
<dbReference type="Pfam" id="PF00017">
    <property type="entry name" value="SH2"/>
    <property type="match status" value="1"/>
</dbReference>
<proteinExistence type="predicted"/>
<dbReference type="SMART" id="SM00326">
    <property type="entry name" value="SH3"/>
    <property type="match status" value="1"/>
</dbReference>
<dbReference type="InterPro" id="IPR035729">
    <property type="entry name" value="VAV1_SH3_2"/>
</dbReference>
<dbReference type="PROSITE" id="PS00479">
    <property type="entry name" value="ZF_DAG_PE_1"/>
    <property type="match status" value="1"/>
</dbReference>
<dbReference type="Pfam" id="PF00130">
    <property type="entry name" value="C1_1"/>
    <property type="match status" value="1"/>
</dbReference>
<dbReference type="InterPro" id="IPR036860">
    <property type="entry name" value="SH2_dom_sf"/>
</dbReference>
<evidence type="ECO:0000313" key="10">
    <source>
        <dbReference type="EMBL" id="KAH0628764.1"/>
    </source>
</evidence>
<dbReference type="InterPro" id="IPR000980">
    <property type="entry name" value="SH2"/>
</dbReference>
<dbReference type="SUPFAM" id="SSF55550">
    <property type="entry name" value="SH2 domain"/>
    <property type="match status" value="1"/>
</dbReference>
<dbReference type="InterPro" id="IPR001452">
    <property type="entry name" value="SH3_domain"/>
</dbReference>
<evidence type="ECO:0000256" key="3">
    <source>
        <dbReference type="ARBA" id="ARBA00022999"/>
    </source>
</evidence>
<evidence type="ECO:0000256" key="1">
    <source>
        <dbReference type="ARBA" id="ARBA00022443"/>
    </source>
</evidence>
<evidence type="ECO:0000256" key="4">
    <source>
        <dbReference type="PROSITE-ProRule" id="PRU00191"/>
    </source>
</evidence>
<dbReference type="PROSITE" id="PS50001">
    <property type="entry name" value="SH2"/>
    <property type="match status" value="1"/>
</dbReference>
<protein>
    <submittedName>
        <fullName evidence="10">Uncharacterized protein</fullName>
    </submittedName>
</protein>
<evidence type="ECO:0000313" key="11">
    <source>
        <dbReference type="Proteomes" id="UP000826234"/>
    </source>
</evidence>
<dbReference type="InterPro" id="IPR036028">
    <property type="entry name" value="SH3-like_dom_sf"/>
</dbReference>
<dbReference type="InterPro" id="IPR002219">
    <property type="entry name" value="PKC_DAG/PE"/>
</dbReference>
<dbReference type="SMART" id="SM00233">
    <property type="entry name" value="PH"/>
    <property type="match status" value="1"/>
</dbReference>
<dbReference type="SMART" id="SM00109">
    <property type="entry name" value="C1"/>
    <property type="match status" value="1"/>
</dbReference>
<name>A0ABQ7TGK8_PHRPL</name>
<dbReference type="Gene3D" id="3.30.505.10">
    <property type="entry name" value="SH2 domain"/>
    <property type="match status" value="1"/>
</dbReference>
<dbReference type="CDD" id="cd11976">
    <property type="entry name" value="SH3_VAV1_2"/>
    <property type="match status" value="1"/>
</dbReference>
<keyword evidence="1 5" id="KW-0728">SH3 domain</keyword>
<dbReference type="PROSITE" id="PS50002">
    <property type="entry name" value="SH3"/>
    <property type="match status" value="1"/>
</dbReference>
<sequence>MISIGQFLKSKISHRYGFLLDKALLICKRKGDSYEMKKFVDMSNYQVRDDACAEKDNKKWAHMFVLIELNGSSGFELYFKTRELKKKWMEQFEMAISNIYPDNARANRHEFHMYSFEETTSCKACQMLLRGTFYQGYRCSKCRSPAHKECLGRVSPCGKSSSESGSTMKKGRNTSTNEVGWFPCKKVKPYVSTPPPDLSVYLCRSDGTYLVRQRIKDATEFAISIKFNSEVKHIKIQTKDGLYRITEKKAFKGLIELVEYYQENSLKDCFKTLDTVLQFAFQEPERKNVARPSGKSLKYFGSAKARYNFCARDRTELSLTEGDIIKILNKKGQPGWWKGEIYGRVGWFPANYVEEDYSEYC</sequence>
<dbReference type="PANTHER" id="PTHR45818:SF2">
    <property type="entry name" value="PROTO-ONCOGENE VAV"/>
    <property type="match status" value="1"/>
</dbReference>
<keyword evidence="11" id="KW-1185">Reference proteome</keyword>
<evidence type="ECO:0000259" key="9">
    <source>
        <dbReference type="PROSITE" id="PS50081"/>
    </source>
</evidence>
<feature type="domain" description="SH3" evidence="7">
    <location>
        <begin position="298"/>
        <end position="358"/>
    </location>
</feature>
<dbReference type="InterPro" id="IPR011993">
    <property type="entry name" value="PH-like_dom_sf"/>
</dbReference>
<feature type="domain" description="SH2" evidence="6">
    <location>
        <begin position="181"/>
        <end position="276"/>
    </location>
</feature>